<dbReference type="Pfam" id="PF25897">
    <property type="entry name" value="LolA_1st_nematode"/>
    <property type="match status" value="1"/>
</dbReference>
<comment type="caution">
    <text evidence="5">The sequence shown here is derived from an EMBL/GenBank/DDBJ whole genome shotgun (WGS) entry which is preliminary data.</text>
</comment>
<evidence type="ECO:0000259" key="3">
    <source>
        <dbReference type="Pfam" id="PF25897"/>
    </source>
</evidence>
<gene>
    <name evidence="5" type="ORF">DdX_02057</name>
</gene>
<keyword evidence="1" id="KW-1133">Transmembrane helix</keyword>
<evidence type="ECO:0000259" key="4">
    <source>
        <dbReference type="Pfam" id="PF25898"/>
    </source>
</evidence>
<dbReference type="PANTHER" id="PTHR36902:SF1">
    <property type="entry name" value="ENRICHED IN SURFACE-LABELED PROTEOME PROTEIN 9"/>
    <property type="match status" value="1"/>
</dbReference>
<keyword evidence="6" id="KW-1185">Reference proteome</keyword>
<dbReference type="PANTHER" id="PTHR36902">
    <property type="entry name" value="ENRICHED IN SURFACE-LABELED PROTEOME PROTEIN 9"/>
    <property type="match status" value="1"/>
</dbReference>
<evidence type="ECO:0000313" key="5">
    <source>
        <dbReference type="EMBL" id="KAI1725399.1"/>
    </source>
</evidence>
<dbReference type="Pfam" id="PF25898">
    <property type="entry name" value="LolA_2nd_metazoa"/>
    <property type="match status" value="1"/>
</dbReference>
<evidence type="ECO:0000313" key="6">
    <source>
        <dbReference type="Proteomes" id="UP001201812"/>
    </source>
</evidence>
<feature type="domain" description="LolA-like" evidence="4">
    <location>
        <begin position="225"/>
        <end position="438"/>
    </location>
</feature>
<proteinExistence type="predicted"/>
<evidence type="ECO:0000256" key="2">
    <source>
        <dbReference type="SAM" id="SignalP"/>
    </source>
</evidence>
<dbReference type="InterPro" id="IPR058831">
    <property type="entry name" value="LolA-like_dom_2nd"/>
</dbReference>
<keyword evidence="2" id="KW-0732">Signal</keyword>
<dbReference type="AlphaFoldDB" id="A0AAD4NDF8"/>
<feature type="chain" id="PRO_5042227324" evidence="2">
    <location>
        <begin position="25"/>
        <end position="604"/>
    </location>
</feature>
<dbReference type="EMBL" id="JAKKPZ010000002">
    <property type="protein sequence ID" value="KAI1725399.1"/>
    <property type="molecule type" value="Genomic_DNA"/>
</dbReference>
<feature type="signal peptide" evidence="2">
    <location>
        <begin position="1"/>
        <end position="24"/>
    </location>
</feature>
<sequence length="604" mass="67086">MEENFNKLLIIISILLALILVCDGTKIECSKDSPTINDPQFKNTPFPRPEQVKLGDNYEISLRYTNWITSETAKFVEQSVNGSTVISKTTPKSLTTLYRGVDRKLYVKTNMTHDNVGHVCTGAPTESQMNIYGLSPTFAKFLNGSNSFVSILESIILDTHQFNRTFLDNSTNITAGVETVSWVGCAREQSKDNTTKINVIEHISFDLVTLDTVDPMQKDTILTPPRGLFCTDLPKVECPHDLPSRFVAQMEHTDSVNNAKDDIEVLYDESEHIFSISMDFQPNSDVPLLGNTFLAGPTKVIHDFNYGLQYVLSRDGSVCQGVEPIDSKMGDVGKGPNGTLTMRSAAEMLFNLTGQEFYYAGKVRAEENNMLLVSYVTRKVDSSGNEVVIEMLYREEAWSANGPQKPNLHCITQYHRKKTGEIVRRSTIRMNALISNNEVAMEDVSKAGFTRVKSALARTIAHSANVSVLRLSNLMFTQQGSEMLACFMIGEKSDVKSPAKTEELSVDAARRALNRTINATDGLTVKIPALGPKQPALSFTSKKFGLLPNHNMPSPQPAYIGYSGQAMFVMAVFMFTFGITAVIGSYVFYVKRQSIRGMAYQVFE</sequence>
<keyword evidence="1" id="KW-0472">Membrane</keyword>
<feature type="transmembrane region" description="Helical" evidence="1">
    <location>
        <begin position="566"/>
        <end position="589"/>
    </location>
</feature>
<evidence type="ECO:0000256" key="1">
    <source>
        <dbReference type="SAM" id="Phobius"/>
    </source>
</evidence>
<dbReference type="InterPro" id="IPR058830">
    <property type="entry name" value="LolA-like_dom_1st"/>
</dbReference>
<keyword evidence="1" id="KW-0812">Transmembrane</keyword>
<accession>A0AAD4NDF8</accession>
<reference evidence="5" key="1">
    <citation type="submission" date="2022-01" db="EMBL/GenBank/DDBJ databases">
        <title>Genome Sequence Resource for Two Populations of Ditylenchus destructor, the Migratory Endoparasitic Phytonematode.</title>
        <authorList>
            <person name="Zhang H."/>
            <person name="Lin R."/>
            <person name="Xie B."/>
        </authorList>
    </citation>
    <scope>NUCLEOTIDE SEQUENCE</scope>
    <source>
        <strain evidence="5">BazhouSP</strain>
    </source>
</reference>
<name>A0AAD4NDF8_9BILA</name>
<protein>
    <submittedName>
        <fullName evidence="5">Uncharacterized protein</fullName>
    </submittedName>
</protein>
<organism evidence="5 6">
    <name type="scientific">Ditylenchus destructor</name>
    <dbReference type="NCBI Taxonomy" id="166010"/>
    <lineage>
        <taxon>Eukaryota</taxon>
        <taxon>Metazoa</taxon>
        <taxon>Ecdysozoa</taxon>
        <taxon>Nematoda</taxon>
        <taxon>Chromadorea</taxon>
        <taxon>Rhabditida</taxon>
        <taxon>Tylenchina</taxon>
        <taxon>Tylenchomorpha</taxon>
        <taxon>Sphaerularioidea</taxon>
        <taxon>Anguinidae</taxon>
        <taxon>Anguininae</taxon>
        <taxon>Ditylenchus</taxon>
    </lineage>
</organism>
<dbReference type="Proteomes" id="UP001201812">
    <property type="component" value="Unassembled WGS sequence"/>
</dbReference>
<feature type="domain" description="LolA-like" evidence="3">
    <location>
        <begin position="49"/>
        <end position="199"/>
    </location>
</feature>